<protein>
    <submittedName>
        <fullName evidence="1">Uncharacterized protein</fullName>
    </submittedName>
</protein>
<name>A0ABW2XPS4_9ACTN</name>
<evidence type="ECO:0000313" key="2">
    <source>
        <dbReference type="Proteomes" id="UP001597063"/>
    </source>
</evidence>
<keyword evidence="2" id="KW-1185">Reference proteome</keyword>
<organism evidence="1 2">
    <name type="scientific">Actinomadura fibrosa</name>
    <dbReference type="NCBI Taxonomy" id="111802"/>
    <lineage>
        <taxon>Bacteria</taxon>
        <taxon>Bacillati</taxon>
        <taxon>Actinomycetota</taxon>
        <taxon>Actinomycetes</taxon>
        <taxon>Streptosporangiales</taxon>
        <taxon>Thermomonosporaceae</taxon>
        <taxon>Actinomadura</taxon>
    </lineage>
</organism>
<dbReference type="RefSeq" id="WP_131758394.1">
    <property type="nucleotide sequence ID" value="NZ_CAACUY010000050.1"/>
</dbReference>
<evidence type="ECO:0000313" key="1">
    <source>
        <dbReference type="EMBL" id="MFD0687448.1"/>
    </source>
</evidence>
<proteinExistence type="predicted"/>
<dbReference type="EMBL" id="JBHTGP010000012">
    <property type="protein sequence ID" value="MFD0687448.1"/>
    <property type="molecule type" value="Genomic_DNA"/>
</dbReference>
<sequence>MAITINVPKKITTGFVVATDHVPDEVSIAIRQRFSGGDALEIAERLGTARLEVAEHRAEDSPWDLSQVTGHDIDDIERARHADRHIGVTSTLPVSDLPTGVHLARATAKAIAESVCGVPVDLDLDQVLPAIPRERDSGFVLADDWLGTSLPPYRNAGRCTAADDDVDGCSCVELVTRGLRRFGLPELELVDVGCAHDLAALNVLRATAQRLLPLGKHAGEHVLPSEYSLAGEDFAAFWGGTEPAWDDGPVPVRLSEAADDRLRIRPPDDFPGTLNEWLWDELPPVLHEMLSYDPDETPRPD</sequence>
<dbReference type="Proteomes" id="UP001597063">
    <property type="component" value="Unassembled WGS sequence"/>
</dbReference>
<accession>A0ABW2XPS4</accession>
<comment type="caution">
    <text evidence="1">The sequence shown here is derived from an EMBL/GenBank/DDBJ whole genome shotgun (WGS) entry which is preliminary data.</text>
</comment>
<gene>
    <name evidence="1" type="ORF">ACFQZM_23330</name>
</gene>
<reference evidence="2" key="1">
    <citation type="journal article" date="2019" name="Int. J. Syst. Evol. Microbiol.">
        <title>The Global Catalogue of Microorganisms (GCM) 10K type strain sequencing project: providing services to taxonomists for standard genome sequencing and annotation.</title>
        <authorList>
            <consortium name="The Broad Institute Genomics Platform"/>
            <consortium name="The Broad Institute Genome Sequencing Center for Infectious Disease"/>
            <person name="Wu L."/>
            <person name="Ma J."/>
        </authorList>
    </citation>
    <scope>NUCLEOTIDE SEQUENCE [LARGE SCALE GENOMIC DNA]</scope>
    <source>
        <strain evidence="2">JCM 9371</strain>
    </source>
</reference>